<dbReference type="SUPFAM" id="SSF55681">
    <property type="entry name" value="Class II aaRS and biotin synthetases"/>
    <property type="match status" value="1"/>
</dbReference>
<dbReference type="Gene3D" id="3.30.930.10">
    <property type="entry name" value="Bira Bifunctional Protein, Domain 2"/>
    <property type="match status" value="1"/>
</dbReference>
<organism evidence="2">
    <name type="scientific">marine metagenome</name>
    <dbReference type="NCBI Taxonomy" id="408172"/>
    <lineage>
        <taxon>unclassified sequences</taxon>
        <taxon>metagenomes</taxon>
        <taxon>ecological metagenomes</taxon>
    </lineage>
</organism>
<accession>A0A382BH71</accession>
<feature type="non-terminal residue" evidence="2">
    <location>
        <position position="117"/>
    </location>
</feature>
<protein>
    <recommendedName>
        <fullName evidence="1">BPL/LPL catalytic domain-containing protein</fullName>
    </recommendedName>
</protein>
<evidence type="ECO:0000259" key="1">
    <source>
        <dbReference type="PROSITE" id="PS51733"/>
    </source>
</evidence>
<feature type="domain" description="BPL/LPL catalytic" evidence="1">
    <location>
        <begin position="5"/>
        <end position="117"/>
    </location>
</feature>
<dbReference type="AlphaFoldDB" id="A0A382BH71"/>
<dbReference type="PROSITE" id="PS51733">
    <property type="entry name" value="BPL_LPL_CATALYTIC"/>
    <property type="match status" value="1"/>
</dbReference>
<gene>
    <name evidence="2" type="ORF">METZ01_LOCUS165705</name>
</gene>
<dbReference type="PANTHER" id="PTHR12835:SF5">
    <property type="entry name" value="BIOTIN--PROTEIN LIGASE"/>
    <property type="match status" value="1"/>
</dbReference>
<name>A0A382BH71_9ZZZZ</name>
<dbReference type="EMBL" id="UINC01029698">
    <property type="protein sequence ID" value="SVB12851.1"/>
    <property type="molecule type" value="Genomic_DNA"/>
</dbReference>
<dbReference type="PANTHER" id="PTHR12835">
    <property type="entry name" value="BIOTIN PROTEIN LIGASE"/>
    <property type="match status" value="1"/>
</dbReference>
<dbReference type="GO" id="GO:0005737">
    <property type="term" value="C:cytoplasm"/>
    <property type="evidence" value="ECO:0007669"/>
    <property type="project" value="TreeGrafter"/>
</dbReference>
<dbReference type="InterPro" id="IPR045864">
    <property type="entry name" value="aa-tRNA-synth_II/BPL/LPL"/>
</dbReference>
<proteinExistence type="predicted"/>
<dbReference type="Pfam" id="PF03099">
    <property type="entry name" value="BPL_LplA_LipB"/>
    <property type="match status" value="1"/>
</dbReference>
<dbReference type="GO" id="GO:0004077">
    <property type="term" value="F:biotin--[biotin carboxyl-carrier protein] ligase activity"/>
    <property type="evidence" value="ECO:0007669"/>
    <property type="project" value="TreeGrafter"/>
</dbReference>
<reference evidence="2" key="1">
    <citation type="submission" date="2018-05" db="EMBL/GenBank/DDBJ databases">
        <authorList>
            <person name="Lanie J.A."/>
            <person name="Ng W.-L."/>
            <person name="Kazmierczak K.M."/>
            <person name="Andrzejewski T.M."/>
            <person name="Davidsen T.M."/>
            <person name="Wayne K.J."/>
            <person name="Tettelin H."/>
            <person name="Glass J.I."/>
            <person name="Rusch D."/>
            <person name="Podicherti R."/>
            <person name="Tsui H.-C.T."/>
            <person name="Winkler M.E."/>
        </authorList>
    </citation>
    <scope>NUCLEOTIDE SEQUENCE</scope>
</reference>
<evidence type="ECO:0000313" key="2">
    <source>
        <dbReference type="EMBL" id="SVB12851.1"/>
    </source>
</evidence>
<sequence>MFSSENLKTELNTKFLGREIIYLPETSSTNVIAWEYIQKGCMEGTLLTTDHQLEGRGRRQNKWVSAMEKSLTFSFILYPQTNLDQFGLLPLLTGVSIVKGIQTAAYILTGLKWPNDI</sequence>
<dbReference type="InterPro" id="IPR004143">
    <property type="entry name" value="BPL_LPL_catalytic"/>
</dbReference>